<proteinExistence type="predicted"/>
<name>A0A9P9WML2_9PEZI</name>
<protein>
    <submittedName>
        <fullName evidence="3">Uncharacterized protein</fullName>
    </submittedName>
</protein>
<evidence type="ECO:0000256" key="2">
    <source>
        <dbReference type="SAM" id="Phobius"/>
    </source>
</evidence>
<dbReference type="EMBL" id="JAFIMR010000013">
    <property type="protein sequence ID" value="KAI1870964.1"/>
    <property type="molecule type" value="Genomic_DNA"/>
</dbReference>
<organism evidence="3 4">
    <name type="scientific">Neoarthrinium moseri</name>
    <dbReference type="NCBI Taxonomy" id="1658444"/>
    <lineage>
        <taxon>Eukaryota</taxon>
        <taxon>Fungi</taxon>
        <taxon>Dikarya</taxon>
        <taxon>Ascomycota</taxon>
        <taxon>Pezizomycotina</taxon>
        <taxon>Sordariomycetes</taxon>
        <taxon>Xylariomycetidae</taxon>
        <taxon>Amphisphaeriales</taxon>
        <taxon>Apiosporaceae</taxon>
        <taxon>Neoarthrinium</taxon>
    </lineage>
</organism>
<keyword evidence="2" id="KW-0472">Membrane</keyword>
<feature type="transmembrane region" description="Helical" evidence="2">
    <location>
        <begin position="281"/>
        <end position="302"/>
    </location>
</feature>
<sequence length="339" mass="35926">MGSSNNSPLPPHAILAGSARPVEAFQLEILQEDILHQLKILVEFQGQIATAREPIASEWIYTGILEMLGLALAALFGAFTVLAWQNAKLANELATKANDIASDAEELAKQANNMTLKGNCLNGAATFMNILQYCQSSEDHPVESCVQLTHHFKETEASDGRFLAAMAAAIIKDISGCYPNDHYTPRPATTNTPSATSRSATDTPSATSRSASTSLYPISQESLNLTTLITIASVVTTTLTSSRTSTVAVVAPSYQPSTSSLGTGAVSSNTSSLNSEAQIRGAGTVVGGVIGAVTLVMMLCLFRYSVYKSRKRQSVVAKKISTATFDSSSQSFPDHGKRP</sequence>
<dbReference type="AlphaFoldDB" id="A0A9P9WML2"/>
<dbReference type="Proteomes" id="UP000829685">
    <property type="component" value="Unassembled WGS sequence"/>
</dbReference>
<gene>
    <name evidence="3" type="ORF">JX265_006004</name>
</gene>
<accession>A0A9P9WML2</accession>
<feature type="region of interest" description="Disordered" evidence="1">
    <location>
        <begin position="182"/>
        <end position="213"/>
    </location>
</feature>
<keyword evidence="4" id="KW-1185">Reference proteome</keyword>
<evidence type="ECO:0000313" key="3">
    <source>
        <dbReference type="EMBL" id="KAI1870964.1"/>
    </source>
</evidence>
<keyword evidence="2" id="KW-0812">Transmembrane</keyword>
<reference evidence="3" key="1">
    <citation type="submission" date="2021-03" db="EMBL/GenBank/DDBJ databases">
        <title>Revisited historic fungal species revealed as producer of novel bioactive compounds through whole genome sequencing and comparative genomics.</title>
        <authorList>
            <person name="Vignolle G.A."/>
            <person name="Hochenegger N."/>
            <person name="Mach R.L."/>
            <person name="Mach-Aigner A.R."/>
            <person name="Javad Rahimi M."/>
            <person name="Salim K.A."/>
            <person name="Chan C.M."/>
            <person name="Lim L.B.L."/>
            <person name="Cai F."/>
            <person name="Druzhinina I.S."/>
            <person name="U'Ren J.M."/>
            <person name="Derntl C."/>
        </authorList>
    </citation>
    <scope>NUCLEOTIDE SEQUENCE</scope>
    <source>
        <strain evidence="3">TUCIM 5799</strain>
    </source>
</reference>
<feature type="compositionally biased region" description="Low complexity" evidence="1">
    <location>
        <begin position="192"/>
        <end position="213"/>
    </location>
</feature>
<evidence type="ECO:0000256" key="1">
    <source>
        <dbReference type="SAM" id="MobiDB-lite"/>
    </source>
</evidence>
<keyword evidence="2" id="KW-1133">Transmembrane helix</keyword>
<evidence type="ECO:0000313" key="4">
    <source>
        <dbReference type="Proteomes" id="UP000829685"/>
    </source>
</evidence>
<comment type="caution">
    <text evidence="3">The sequence shown here is derived from an EMBL/GenBank/DDBJ whole genome shotgun (WGS) entry which is preliminary data.</text>
</comment>